<dbReference type="Proteomes" id="UP000499080">
    <property type="component" value="Unassembled WGS sequence"/>
</dbReference>
<organism evidence="1 2">
    <name type="scientific">Araneus ventricosus</name>
    <name type="common">Orbweaver spider</name>
    <name type="synonym">Epeira ventricosa</name>
    <dbReference type="NCBI Taxonomy" id="182803"/>
    <lineage>
        <taxon>Eukaryota</taxon>
        <taxon>Metazoa</taxon>
        <taxon>Ecdysozoa</taxon>
        <taxon>Arthropoda</taxon>
        <taxon>Chelicerata</taxon>
        <taxon>Arachnida</taxon>
        <taxon>Araneae</taxon>
        <taxon>Araneomorphae</taxon>
        <taxon>Entelegynae</taxon>
        <taxon>Araneoidea</taxon>
        <taxon>Araneidae</taxon>
        <taxon>Araneus</taxon>
    </lineage>
</organism>
<accession>A0A4Y2JMM9</accession>
<protein>
    <submittedName>
        <fullName evidence="1">Uncharacterized protein</fullName>
    </submittedName>
</protein>
<reference evidence="1 2" key="1">
    <citation type="journal article" date="2019" name="Sci. Rep.">
        <title>Orb-weaving spider Araneus ventricosus genome elucidates the spidroin gene catalogue.</title>
        <authorList>
            <person name="Kono N."/>
            <person name="Nakamura H."/>
            <person name="Ohtoshi R."/>
            <person name="Moran D.A.P."/>
            <person name="Shinohara A."/>
            <person name="Yoshida Y."/>
            <person name="Fujiwara M."/>
            <person name="Mori M."/>
            <person name="Tomita M."/>
            <person name="Arakawa K."/>
        </authorList>
    </citation>
    <scope>NUCLEOTIDE SEQUENCE [LARGE SCALE GENOMIC DNA]</scope>
</reference>
<name>A0A4Y2JMM9_ARAVE</name>
<keyword evidence="2" id="KW-1185">Reference proteome</keyword>
<evidence type="ECO:0000313" key="1">
    <source>
        <dbReference type="EMBL" id="GBM91095.1"/>
    </source>
</evidence>
<proteinExistence type="predicted"/>
<dbReference type="AlphaFoldDB" id="A0A4Y2JMM9"/>
<evidence type="ECO:0000313" key="2">
    <source>
        <dbReference type="Proteomes" id="UP000499080"/>
    </source>
</evidence>
<dbReference type="EMBL" id="BGPR01003672">
    <property type="protein sequence ID" value="GBM91095.1"/>
    <property type="molecule type" value="Genomic_DNA"/>
</dbReference>
<sequence length="233" mass="26101">MTRRTSEPAPKSPDFKAPLTLVCLTLNDGFNVNQAHIRIRSSVESGIQHMIFRPPGEKPWTGLPQVDESKKGGVYAWRVFGGTEARTRDPSSRSLLLTTHHRNFKSSSMTTAIIPVLAAMYLGSTFNLVKYQKGNADVFDQRTLEGNLQVIDRSFTRSQYKLVETSTQAREFLDVSGALSLRIKKGDIVVDGTGAYLKDTANRQKFVELLVRVQHETVSIQLTFSFLYTKSTL</sequence>
<comment type="caution">
    <text evidence="1">The sequence shown here is derived from an EMBL/GenBank/DDBJ whole genome shotgun (WGS) entry which is preliminary data.</text>
</comment>
<gene>
    <name evidence="1" type="ORF">AVEN_135114_1</name>
</gene>